<gene>
    <name evidence="4" type="ORF">B5E41_10990</name>
</gene>
<dbReference type="Pfam" id="PF02719">
    <property type="entry name" value="Polysacc_synt_2"/>
    <property type="match status" value="1"/>
</dbReference>
<dbReference type="PANTHER" id="PTHR43318">
    <property type="entry name" value="UDP-N-ACETYLGLUCOSAMINE 4,6-DEHYDRATASE"/>
    <property type="match status" value="1"/>
</dbReference>
<dbReference type="Pfam" id="PF13727">
    <property type="entry name" value="CoA_binding_3"/>
    <property type="match status" value="1"/>
</dbReference>
<comment type="caution">
    <text evidence="4">The sequence shown here is derived from an EMBL/GenBank/DDBJ whole genome shotgun (WGS) entry which is preliminary data.</text>
</comment>
<feature type="transmembrane region" description="Helical" evidence="2">
    <location>
        <begin position="98"/>
        <end position="121"/>
    </location>
</feature>
<dbReference type="Proteomes" id="UP000197269">
    <property type="component" value="Unassembled WGS sequence"/>
</dbReference>
<feature type="transmembrane region" description="Helical" evidence="2">
    <location>
        <begin position="36"/>
        <end position="54"/>
    </location>
</feature>
<feature type="transmembrane region" description="Helical" evidence="2">
    <location>
        <begin position="133"/>
        <end position="154"/>
    </location>
</feature>
<feature type="domain" description="Polysaccharide biosynthesis protein CapD-like" evidence="3">
    <location>
        <begin position="307"/>
        <end position="605"/>
    </location>
</feature>
<dbReference type="SUPFAM" id="SSF51735">
    <property type="entry name" value="NAD(P)-binding Rossmann-fold domains"/>
    <property type="match status" value="2"/>
</dbReference>
<dbReference type="EMBL" id="MXPU01000006">
    <property type="protein sequence ID" value="OWO94925.1"/>
    <property type="molecule type" value="Genomic_DNA"/>
</dbReference>
<keyword evidence="2" id="KW-0812">Transmembrane</keyword>
<dbReference type="PANTHER" id="PTHR43318:SF1">
    <property type="entry name" value="POLYSACCHARIDE BIOSYNTHESIS PROTEIN EPSC-RELATED"/>
    <property type="match status" value="1"/>
</dbReference>
<evidence type="ECO:0000256" key="2">
    <source>
        <dbReference type="SAM" id="Phobius"/>
    </source>
</evidence>
<dbReference type="Gene3D" id="3.40.50.720">
    <property type="entry name" value="NAD(P)-binding Rossmann-like Domain"/>
    <property type="match status" value="2"/>
</dbReference>
<reference evidence="4 5" key="1">
    <citation type="submission" date="2017-03" db="EMBL/GenBank/DDBJ databases">
        <title>Genome of strain Rhizobium sp. CNPSo 668.</title>
        <authorList>
            <person name="Ribeiro R."/>
        </authorList>
    </citation>
    <scope>NUCLEOTIDE SEQUENCE [LARGE SCALE GENOMIC DNA]</scope>
    <source>
        <strain evidence="4 5">CNPSo 668</strain>
    </source>
</reference>
<organism evidence="4 5">
    <name type="scientific">Rhizobium esperanzae</name>
    <dbReference type="NCBI Taxonomy" id="1967781"/>
    <lineage>
        <taxon>Bacteria</taxon>
        <taxon>Pseudomonadati</taxon>
        <taxon>Pseudomonadota</taxon>
        <taxon>Alphaproteobacteria</taxon>
        <taxon>Hyphomicrobiales</taxon>
        <taxon>Rhizobiaceae</taxon>
        <taxon>Rhizobium/Agrobacterium group</taxon>
        <taxon>Rhizobium</taxon>
    </lineage>
</organism>
<comment type="similarity">
    <text evidence="1">Belongs to the polysaccharide synthase family.</text>
</comment>
<dbReference type="RefSeq" id="WP_082929700.1">
    <property type="nucleotide sequence ID" value="NZ_MXPU01000006.1"/>
</dbReference>
<dbReference type="InterPro" id="IPR051203">
    <property type="entry name" value="Polysaccharide_Synthase-Rel"/>
</dbReference>
<dbReference type="InterPro" id="IPR036291">
    <property type="entry name" value="NAD(P)-bd_dom_sf"/>
</dbReference>
<proteinExistence type="inferred from homology"/>
<evidence type="ECO:0000313" key="4">
    <source>
        <dbReference type="EMBL" id="OWO94925.1"/>
    </source>
</evidence>
<dbReference type="AlphaFoldDB" id="A0A246DX62"/>
<sequence>MPENTPTETPRSRWFLVPMQALVAPLLAMPRAAKRALALLVDSGLCVLTIWLAYCFRLNEWTVLTGVQWLPVFVSLCMALPIFIVMGMYRAIFRYANMAAFIAVLKAIAIYGVAFMTIFTALSVPGVPRTVGILQPFLLLIAIGLSRLGIRYWLGDTYQRILHQNTLAKVLIYGAGNAGRQLAGALTNSAELNVVGYLDDDPRLKGGIMGGLPIYDPSDLPVLAEALGVHNVLLALPSASRQRRNEILEHIRKARVNVRTLPDLTALAQGRVAVSDIRELEIEDLLGREAVAPRQELLDKAMRNKVVMVTGAGGSIGGELCRQILRNAPSSLILIDQNEFALYNIHAELLKLAEVYKHESLQIVPILCSVRDQDRMEHIMQSWRPQTLYHAAAYKHVPLVEHNAVEGIKNNVMGTLITARAANKCGVSNFVLISTDKAVRPTNVMGASKRLAEMVLQALAAELTADRLRTNFSMVRFGNVLGSSGSVVPLFRQQIKDGGPVTLTHPKITRYFMTISEASQLVIQAGAMADGGDVFLLDMGEPVRIADLARKMVELSGLTVRDVDNPEGDIELAVTGLRPGEKLYEELLIGDNPETTEHPRIMKAREDFLSWAELSKKLNSLNASLDRNDMVAARATLAELVSGYSSTGEVSDLAFTGAETNPAHEDVNALASAAGNQLRTTGA</sequence>
<evidence type="ECO:0000259" key="3">
    <source>
        <dbReference type="Pfam" id="PF02719"/>
    </source>
</evidence>
<accession>A0A246DX62</accession>
<keyword evidence="2" id="KW-1133">Transmembrane helix</keyword>
<keyword evidence="2" id="KW-0472">Membrane</keyword>
<feature type="transmembrane region" description="Helical" evidence="2">
    <location>
        <begin position="66"/>
        <end position="86"/>
    </location>
</feature>
<evidence type="ECO:0000256" key="1">
    <source>
        <dbReference type="ARBA" id="ARBA00007430"/>
    </source>
</evidence>
<name>A0A246DX62_9HYPH</name>
<protein>
    <submittedName>
        <fullName evidence="4">Polysaccharide biosynthesis protein</fullName>
    </submittedName>
</protein>
<evidence type="ECO:0000313" key="5">
    <source>
        <dbReference type="Proteomes" id="UP000197269"/>
    </source>
</evidence>
<dbReference type="InterPro" id="IPR003869">
    <property type="entry name" value="Polysac_CapD-like"/>
</dbReference>
<dbReference type="CDD" id="cd05237">
    <property type="entry name" value="UDP_invert_4-6DH_SDR_e"/>
    <property type="match status" value="1"/>
</dbReference>